<evidence type="ECO:0000256" key="1">
    <source>
        <dbReference type="ARBA" id="ARBA00022723"/>
    </source>
</evidence>
<keyword evidence="4" id="KW-0520">NAD</keyword>
<dbReference type="InterPro" id="IPR002328">
    <property type="entry name" value="ADH_Zn_CS"/>
</dbReference>
<comment type="similarity">
    <text evidence="5">Belongs to the zinc-containing alcohol dehydrogenase family.</text>
</comment>
<dbReference type="RefSeq" id="WP_305703810.1">
    <property type="nucleotide sequence ID" value="NZ_JAOTJD010000062.1"/>
</dbReference>
<evidence type="ECO:0000259" key="6">
    <source>
        <dbReference type="SMART" id="SM00829"/>
    </source>
</evidence>
<evidence type="ECO:0000313" key="8">
    <source>
        <dbReference type="Proteomes" id="UP001598130"/>
    </source>
</evidence>
<dbReference type="Gene3D" id="3.90.180.10">
    <property type="entry name" value="Medium-chain alcohol dehydrogenases, catalytic domain"/>
    <property type="match status" value="1"/>
</dbReference>
<organism evidence="7 8">
    <name type="scientific">Phenylobacterium ferrooxidans</name>
    <dbReference type="NCBI Taxonomy" id="2982689"/>
    <lineage>
        <taxon>Bacteria</taxon>
        <taxon>Pseudomonadati</taxon>
        <taxon>Pseudomonadota</taxon>
        <taxon>Alphaproteobacteria</taxon>
        <taxon>Caulobacterales</taxon>
        <taxon>Caulobacteraceae</taxon>
        <taxon>Phenylobacterium</taxon>
    </lineage>
</organism>
<dbReference type="InterPro" id="IPR013154">
    <property type="entry name" value="ADH-like_N"/>
</dbReference>
<evidence type="ECO:0000256" key="3">
    <source>
        <dbReference type="ARBA" id="ARBA00023002"/>
    </source>
</evidence>
<proteinExistence type="inferred from homology"/>
<keyword evidence="3" id="KW-0560">Oxidoreductase</keyword>
<evidence type="ECO:0000256" key="4">
    <source>
        <dbReference type="ARBA" id="ARBA00023027"/>
    </source>
</evidence>
<dbReference type="Pfam" id="PF00107">
    <property type="entry name" value="ADH_zinc_N"/>
    <property type="match status" value="1"/>
</dbReference>
<accession>A0ABW6D002</accession>
<evidence type="ECO:0000256" key="2">
    <source>
        <dbReference type="ARBA" id="ARBA00022833"/>
    </source>
</evidence>
<protein>
    <submittedName>
        <fullName evidence="7">Zn-dependent alcohol dehydrogenase</fullName>
    </submittedName>
</protein>
<dbReference type="CDD" id="cd08279">
    <property type="entry name" value="Zn_ADH_class_III"/>
    <property type="match status" value="1"/>
</dbReference>
<dbReference type="PROSITE" id="PS00059">
    <property type="entry name" value="ADH_ZINC"/>
    <property type="match status" value="1"/>
</dbReference>
<comment type="cofactor">
    <cofactor evidence="5">
        <name>Zn(2+)</name>
        <dbReference type="ChEBI" id="CHEBI:29105"/>
    </cofactor>
</comment>
<dbReference type="EMBL" id="JAOTJD010000062">
    <property type="protein sequence ID" value="MFD3266503.1"/>
    <property type="molecule type" value="Genomic_DNA"/>
</dbReference>
<dbReference type="PANTHER" id="PTHR43880">
    <property type="entry name" value="ALCOHOL DEHYDROGENASE"/>
    <property type="match status" value="1"/>
</dbReference>
<name>A0ABW6D002_9CAUL</name>
<dbReference type="PANTHER" id="PTHR43880:SF12">
    <property type="entry name" value="ALCOHOL DEHYDROGENASE CLASS-3"/>
    <property type="match status" value="1"/>
</dbReference>
<dbReference type="SMART" id="SM00829">
    <property type="entry name" value="PKS_ER"/>
    <property type="match status" value="1"/>
</dbReference>
<keyword evidence="1 5" id="KW-0479">Metal-binding</keyword>
<keyword evidence="8" id="KW-1185">Reference proteome</keyword>
<evidence type="ECO:0000256" key="5">
    <source>
        <dbReference type="RuleBase" id="RU361277"/>
    </source>
</evidence>
<dbReference type="InterPro" id="IPR036291">
    <property type="entry name" value="NAD(P)-bd_dom_sf"/>
</dbReference>
<comment type="caution">
    <text evidence="7">The sequence shown here is derived from an EMBL/GenBank/DDBJ whole genome shotgun (WGS) entry which is preliminary data.</text>
</comment>
<reference evidence="7 8" key="1">
    <citation type="submission" date="2022-09" db="EMBL/GenBank/DDBJ databases">
        <title>New species of Phenylobacterium.</title>
        <authorList>
            <person name="Mieszkin S."/>
        </authorList>
    </citation>
    <scope>NUCLEOTIDE SEQUENCE [LARGE SCALE GENOMIC DNA]</scope>
    <source>
        <strain evidence="7 8">HK31-G</strain>
    </source>
</reference>
<dbReference type="Pfam" id="PF08240">
    <property type="entry name" value="ADH_N"/>
    <property type="match status" value="1"/>
</dbReference>
<gene>
    <name evidence="7" type="ORF">OCL97_21395</name>
</gene>
<dbReference type="Gene3D" id="3.40.50.720">
    <property type="entry name" value="NAD(P)-binding Rossmann-like Domain"/>
    <property type="match status" value="1"/>
</dbReference>
<dbReference type="InterPro" id="IPR011032">
    <property type="entry name" value="GroES-like_sf"/>
</dbReference>
<keyword evidence="2 5" id="KW-0862">Zinc</keyword>
<evidence type="ECO:0000313" key="7">
    <source>
        <dbReference type="EMBL" id="MFD3266503.1"/>
    </source>
</evidence>
<dbReference type="InterPro" id="IPR013149">
    <property type="entry name" value="ADH-like_C"/>
</dbReference>
<sequence length="361" mass="38359">MKAAVLREVGKPLQIEDVQINKPGPHEVLIRTVAAGLCHSDLHFMEGSYPHPLPAVLGHESAGIVEQVGSEVRTVKVGDHVITCLSAYCGHCESCLTGHLSLCVSPETKRGADEEPRLTTSAGPMIQFLNLSSFAEHMLIHEHACVAIRKDMPLDRAALIGCSVMTGVGAAIHTSSVRPGETVAVIGCGGVGLSAINGAAIAGAGRIIAIDMVASKGNLAMEFGATDFIDASQTDAVKEVLEMTKGGVHHSFEAIGLSKTAEQAFNMLRRGGTANIIGMIPVGQSITLMGAAFLGEKKLQGSMMGSNRFPVDMPRLVDFYMNGKLKLDQMISQRIKLEQVNEGFADMKRGELARSVIMFNI</sequence>
<dbReference type="SUPFAM" id="SSF51735">
    <property type="entry name" value="NAD(P)-binding Rossmann-fold domains"/>
    <property type="match status" value="1"/>
</dbReference>
<dbReference type="InterPro" id="IPR020843">
    <property type="entry name" value="ER"/>
</dbReference>
<dbReference type="SUPFAM" id="SSF50129">
    <property type="entry name" value="GroES-like"/>
    <property type="match status" value="2"/>
</dbReference>
<dbReference type="Proteomes" id="UP001598130">
    <property type="component" value="Unassembled WGS sequence"/>
</dbReference>
<feature type="domain" description="Enoyl reductase (ER)" evidence="6">
    <location>
        <begin position="10"/>
        <end position="357"/>
    </location>
</feature>